<comment type="similarity">
    <text evidence="2">Belongs to the binding-protein-dependent transport system permease family. FecCD subfamily.</text>
</comment>
<protein>
    <submittedName>
        <fullName evidence="9">Iron complex transport system permease protein</fullName>
    </submittedName>
</protein>
<proteinExistence type="inferred from homology"/>
<feature type="transmembrane region" description="Helical" evidence="8">
    <location>
        <begin position="211"/>
        <end position="231"/>
    </location>
</feature>
<feature type="transmembrane region" description="Helical" evidence="8">
    <location>
        <begin position="136"/>
        <end position="155"/>
    </location>
</feature>
<dbReference type="FunFam" id="1.10.3470.10:FF:000001">
    <property type="entry name" value="Vitamin B12 ABC transporter permease BtuC"/>
    <property type="match status" value="1"/>
</dbReference>
<dbReference type="STRING" id="1619234.SAMN05421730_1003145"/>
<dbReference type="GO" id="GO:0005886">
    <property type="term" value="C:plasma membrane"/>
    <property type="evidence" value="ECO:0007669"/>
    <property type="project" value="UniProtKB-SubCell"/>
</dbReference>
<dbReference type="InterPro" id="IPR000522">
    <property type="entry name" value="ABC_transptr_permease_BtuC"/>
</dbReference>
<evidence type="ECO:0000313" key="10">
    <source>
        <dbReference type="Proteomes" id="UP000199315"/>
    </source>
</evidence>
<dbReference type="InterPro" id="IPR037294">
    <property type="entry name" value="ABC_BtuC-like"/>
</dbReference>
<feature type="transmembrane region" description="Helical" evidence="8">
    <location>
        <begin position="80"/>
        <end position="97"/>
    </location>
</feature>
<dbReference type="PANTHER" id="PTHR30472">
    <property type="entry name" value="FERRIC ENTEROBACTIN TRANSPORT SYSTEM PERMEASE PROTEIN"/>
    <property type="match status" value="1"/>
</dbReference>
<organism evidence="9 10">
    <name type="scientific">Anaerobium acetethylicum</name>
    <dbReference type="NCBI Taxonomy" id="1619234"/>
    <lineage>
        <taxon>Bacteria</taxon>
        <taxon>Bacillati</taxon>
        <taxon>Bacillota</taxon>
        <taxon>Clostridia</taxon>
        <taxon>Lachnospirales</taxon>
        <taxon>Lachnospiraceae</taxon>
        <taxon>Anaerobium</taxon>
    </lineage>
</organism>
<feature type="transmembrane region" description="Helical" evidence="8">
    <location>
        <begin position="20"/>
        <end position="41"/>
    </location>
</feature>
<keyword evidence="4" id="KW-1003">Cell membrane</keyword>
<keyword evidence="7 8" id="KW-0472">Membrane</keyword>
<dbReference type="SUPFAM" id="SSF81345">
    <property type="entry name" value="ABC transporter involved in vitamin B12 uptake, BtuC"/>
    <property type="match status" value="1"/>
</dbReference>
<dbReference type="Gene3D" id="1.10.3470.10">
    <property type="entry name" value="ABC transporter involved in vitamin B12 uptake, BtuC"/>
    <property type="match status" value="1"/>
</dbReference>
<feature type="transmembrane region" description="Helical" evidence="8">
    <location>
        <begin position="258"/>
        <end position="287"/>
    </location>
</feature>
<keyword evidence="3" id="KW-0813">Transport</keyword>
<evidence type="ECO:0000256" key="6">
    <source>
        <dbReference type="ARBA" id="ARBA00022989"/>
    </source>
</evidence>
<dbReference type="Proteomes" id="UP000199315">
    <property type="component" value="Unassembled WGS sequence"/>
</dbReference>
<evidence type="ECO:0000256" key="2">
    <source>
        <dbReference type="ARBA" id="ARBA00007935"/>
    </source>
</evidence>
<feature type="transmembrane region" description="Helical" evidence="8">
    <location>
        <begin position="167"/>
        <end position="190"/>
    </location>
</feature>
<evidence type="ECO:0000256" key="7">
    <source>
        <dbReference type="ARBA" id="ARBA00023136"/>
    </source>
</evidence>
<comment type="subcellular location">
    <subcellularLocation>
        <location evidence="1">Cell membrane</location>
        <topology evidence="1">Multi-pass membrane protein</topology>
    </subcellularLocation>
</comment>
<keyword evidence="6 8" id="KW-1133">Transmembrane helix</keyword>
<evidence type="ECO:0000256" key="4">
    <source>
        <dbReference type="ARBA" id="ARBA00022475"/>
    </source>
</evidence>
<evidence type="ECO:0000256" key="1">
    <source>
        <dbReference type="ARBA" id="ARBA00004651"/>
    </source>
</evidence>
<dbReference type="PANTHER" id="PTHR30472:SF25">
    <property type="entry name" value="ABC TRANSPORTER PERMEASE PROTEIN MJ0876-RELATED"/>
    <property type="match status" value="1"/>
</dbReference>
<evidence type="ECO:0000256" key="3">
    <source>
        <dbReference type="ARBA" id="ARBA00022448"/>
    </source>
</evidence>
<accession>A0A1D3TQW9</accession>
<feature type="transmembrane region" description="Helical" evidence="8">
    <location>
        <begin position="109"/>
        <end position="129"/>
    </location>
</feature>
<dbReference type="CDD" id="cd06550">
    <property type="entry name" value="TM_ABC_iron-siderophores_like"/>
    <property type="match status" value="1"/>
</dbReference>
<dbReference type="EMBL" id="FMKA01000003">
    <property type="protein sequence ID" value="SCP96054.1"/>
    <property type="molecule type" value="Genomic_DNA"/>
</dbReference>
<sequence length="354" mass="37564">MIDIKEKNGKSRLPGPEMLLIILLFLCIVFSASVGSSDLTVKDSFRIIAAKIPLVGKHIDISDLKEVYIKIVWDIRMPRIIMAGLVGCGLSVVGAVFQGLFKNPLADPHILGVSSGAAAGATVVMITGIGMGMSGLGAIGAAAFIGAVITVFFVYRISCVGNRVSTINIVLTGTAVSTMLSSFISLMMAFNHEQIEKVYMWTLGSFSSSSWTKVIFLACMSFVCIAVILFFSRELDVVATGNDTAESLGIDTAKVKKILIVMASFLVAACVSVSGIIGFVGLVVPHSIRIMSGPKHRRLLPLSCIGGAVFVIICDTIARNAASPSEIPVGVVTAVLGTPYFLFLLQRSRRKLVA</sequence>
<evidence type="ECO:0000256" key="8">
    <source>
        <dbReference type="SAM" id="Phobius"/>
    </source>
</evidence>
<reference evidence="9 10" key="1">
    <citation type="submission" date="2016-09" db="EMBL/GenBank/DDBJ databases">
        <authorList>
            <person name="Capua I."/>
            <person name="De Benedictis P."/>
            <person name="Joannis T."/>
            <person name="Lombin L.H."/>
            <person name="Cattoli G."/>
        </authorList>
    </citation>
    <scope>NUCLEOTIDE SEQUENCE [LARGE SCALE GENOMIC DNA]</scope>
    <source>
        <strain evidence="9 10">GluBS11</strain>
    </source>
</reference>
<dbReference type="GO" id="GO:0022857">
    <property type="term" value="F:transmembrane transporter activity"/>
    <property type="evidence" value="ECO:0007669"/>
    <property type="project" value="InterPro"/>
</dbReference>
<dbReference type="Pfam" id="PF01032">
    <property type="entry name" value="FecCD"/>
    <property type="match status" value="1"/>
</dbReference>
<dbReference type="GO" id="GO:0033214">
    <property type="term" value="P:siderophore-iron import into cell"/>
    <property type="evidence" value="ECO:0007669"/>
    <property type="project" value="TreeGrafter"/>
</dbReference>
<dbReference type="RefSeq" id="WP_242875459.1">
    <property type="nucleotide sequence ID" value="NZ_FMKA01000003.1"/>
</dbReference>
<keyword evidence="10" id="KW-1185">Reference proteome</keyword>
<gene>
    <name evidence="9" type="ORF">SAMN05421730_1003145</name>
</gene>
<dbReference type="AlphaFoldDB" id="A0A1D3TQW9"/>
<feature type="transmembrane region" description="Helical" evidence="8">
    <location>
        <begin position="327"/>
        <end position="345"/>
    </location>
</feature>
<evidence type="ECO:0000313" key="9">
    <source>
        <dbReference type="EMBL" id="SCP96054.1"/>
    </source>
</evidence>
<keyword evidence="5 8" id="KW-0812">Transmembrane</keyword>
<name>A0A1D3TQW9_9FIRM</name>
<evidence type="ECO:0000256" key="5">
    <source>
        <dbReference type="ARBA" id="ARBA00022692"/>
    </source>
</evidence>